<proteinExistence type="predicted"/>
<keyword evidence="2" id="KW-1185">Reference proteome</keyword>
<name>A0ACC0MTZ0_RHOML</name>
<dbReference type="EMBL" id="CM046395">
    <property type="protein sequence ID" value="KAI8544375.1"/>
    <property type="molecule type" value="Genomic_DNA"/>
</dbReference>
<reference evidence="1" key="1">
    <citation type="submission" date="2022-02" db="EMBL/GenBank/DDBJ databases">
        <title>Plant Genome Project.</title>
        <authorList>
            <person name="Zhang R.-G."/>
        </authorList>
    </citation>
    <scope>NUCLEOTIDE SEQUENCE</scope>
    <source>
        <strain evidence="1">AT1</strain>
    </source>
</reference>
<protein>
    <submittedName>
        <fullName evidence="1">Uncharacterized protein</fullName>
    </submittedName>
</protein>
<organism evidence="1 2">
    <name type="scientific">Rhododendron molle</name>
    <name type="common">Chinese azalea</name>
    <name type="synonym">Azalea mollis</name>
    <dbReference type="NCBI Taxonomy" id="49168"/>
    <lineage>
        <taxon>Eukaryota</taxon>
        <taxon>Viridiplantae</taxon>
        <taxon>Streptophyta</taxon>
        <taxon>Embryophyta</taxon>
        <taxon>Tracheophyta</taxon>
        <taxon>Spermatophyta</taxon>
        <taxon>Magnoliopsida</taxon>
        <taxon>eudicotyledons</taxon>
        <taxon>Gunneridae</taxon>
        <taxon>Pentapetalae</taxon>
        <taxon>asterids</taxon>
        <taxon>Ericales</taxon>
        <taxon>Ericaceae</taxon>
        <taxon>Ericoideae</taxon>
        <taxon>Rhodoreae</taxon>
        <taxon>Rhododendron</taxon>
    </lineage>
</organism>
<sequence>MLMCISFTDSYNRDAFSDSREEHSVTYTYDRVDEVNKECAFVLASAPELKPDDNRMYGIKEELSFMNGDWWQEVNGAPLMPFDDKYVTDNTSSVRSQLNLLSFWVTDVDRSHTSKKSVSVSGVLHMGITLEGLFIQRPSEKNLRFDMWPGHSQLSVRFQGIYTESKEKGAERVLCLLGNAVLPSRLPDSTDPWEWVKEPGYSNQPPLLQDDQILLVLHYPKTFSLTARGIRGSMRSLNQKSNLKYFDEVHISSWLGTSSDYEFGSEKIVSEACDPYPYQDSLMKGGIDVYKGLEFCSILDRFNGEAITVAPNWKCSGTDDFCTKLGPFVSNQGINATNGGFKDVKLILQDVRCEKGSLDDDADFSRVSAVFRAVPPYENQFNAAQRTGLNNMTLSSEGVWKSSSGQLCMVGCLGIVDVEAGVVLEKNEPFSFGTVIKKSLLTYPKLEDTGAFAVSLSLLSEDLTLHVSAFPDPIPSSLPNRTDVQMEIISLGPLFGRFWSPQNGTTSEESPYHTKAEYTENQLLLNVSAQLSISGEPYNNVSLLFLEGLYDQHVGVMYLIGCRDVRASWKVLHESMDLESGLDCLVEAVVSYPPTSARWLVSPTALISISSQRNEDDPLYFRPIKLQTLPVMYRKQREDILSRRGVEGILRVLTLSAAISFILSQLFYLRENVDSVPFISLVMLGVQALGYSLPLITGAEAIFKRLASDSYDTPSYELEKSQWLQVIDYTVKVLVLVSFSLTLRLVQKVWKSRIRLLTRAPLEPHRVPSEKRVLLITLIVHLIGYVIVLIIHSVKTSQRPLRTEVVVDSMGNSQTLRQWETELEEYVGLIQDFFLLPQIIGNLIWEIHCKPLRKLYFMGITAVRVLPHIYDCIRSPIANPYFSEEYQFVNPKFDFFSKFGDIAIPVVAILLAVTVYVQQRWNYDKLSQKLVVGQRRLLPLGSRVYERLASSRSFEAELVSGVNDDATRNKGLDDADV</sequence>
<evidence type="ECO:0000313" key="1">
    <source>
        <dbReference type="EMBL" id="KAI8544375.1"/>
    </source>
</evidence>
<accession>A0ACC0MTZ0</accession>
<comment type="caution">
    <text evidence="1">The sequence shown here is derived from an EMBL/GenBank/DDBJ whole genome shotgun (WGS) entry which is preliminary data.</text>
</comment>
<evidence type="ECO:0000313" key="2">
    <source>
        <dbReference type="Proteomes" id="UP001062846"/>
    </source>
</evidence>
<gene>
    <name evidence="1" type="ORF">RHMOL_Rhmol08G0291600</name>
</gene>
<dbReference type="Proteomes" id="UP001062846">
    <property type="component" value="Chromosome 8"/>
</dbReference>